<organism evidence="2 3">
    <name type="scientific">Marasmius crinis-equi</name>
    <dbReference type="NCBI Taxonomy" id="585013"/>
    <lineage>
        <taxon>Eukaryota</taxon>
        <taxon>Fungi</taxon>
        <taxon>Dikarya</taxon>
        <taxon>Basidiomycota</taxon>
        <taxon>Agaricomycotina</taxon>
        <taxon>Agaricomycetes</taxon>
        <taxon>Agaricomycetidae</taxon>
        <taxon>Agaricales</taxon>
        <taxon>Marasmiineae</taxon>
        <taxon>Marasmiaceae</taxon>
        <taxon>Marasmius</taxon>
    </lineage>
</organism>
<reference evidence="2 3" key="1">
    <citation type="submission" date="2024-02" db="EMBL/GenBank/DDBJ databases">
        <title>A draft genome for the cacao thread blight pathogen Marasmius crinis-equi.</title>
        <authorList>
            <person name="Cohen S.P."/>
            <person name="Baruah I.K."/>
            <person name="Amoako-Attah I."/>
            <person name="Bukari Y."/>
            <person name="Meinhardt L.W."/>
            <person name="Bailey B.A."/>
        </authorList>
    </citation>
    <scope>NUCLEOTIDE SEQUENCE [LARGE SCALE GENOMIC DNA]</scope>
    <source>
        <strain evidence="2 3">GH-76</strain>
    </source>
</reference>
<protein>
    <submittedName>
        <fullName evidence="2">Uncharacterized protein</fullName>
    </submittedName>
</protein>
<sequence>MPHLSYDCHGRKHCLDDFSRKLSTLYPAESLPLQNFVHLPDEEKGLLEIAAHACGDLCSDSVCTSSSDGTRHLLKLVVENGVVLVLNDDFGLHQCTCREVVYRVPKSLSQCILSGWEIYVERLRRWEALLNLPNYRSPSPDLPELSQLHQSFARNTAQKRAAEETDEGEQSDSSCPSPPPAKCMRTGLCADIVRKITARKAADAAHAAALKDAEGAAEDSEVEN</sequence>
<evidence type="ECO:0000256" key="1">
    <source>
        <dbReference type="SAM" id="MobiDB-lite"/>
    </source>
</evidence>
<gene>
    <name evidence="2" type="ORF">V5O48_006325</name>
</gene>
<proteinExistence type="predicted"/>
<accession>A0ABR3FJS2</accession>
<feature type="region of interest" description="Disordered" evidence="1">
    <location>
        <begin position="204"/>
        <end position="224"/>
    </location>
</feature>
<evidence type="ECO:0000313" key="2">
    <source>
        <dbReference type="EMBL" id="KAL0575640.1"/>
    </source>
</evidence>
<dbReference type="Proteomes" id="UP001465976">
    <property type="component" value="Unassembled WGS sequence"/>
</dbReference>
<comment type="caution">
    <text evidence="2">The sequence shown here is derived from an EMBL/GenBank/DDBJ whole genome shotgun (WGS) entry which is preliminary data.</text>
</comment>
<name>A0ABR3FJS2_9AGAR</name>
<feature type="region of interest" description="Disordered" evidence="1">
    <location>
        <begin position="154"/>
        <end position="181"/>
    </location>
</feature>
<evidence type="ECO:0000313" key="3">
    <source>
        <dbReference type="Proteomes" id="UP001465976"/>
    </source>
</evidence>
<keyword evidence="3" id="KW-1185">Reference proteome</keyword>
<feature type="compositionally biased region" description="Acidic residues" evidence="1">
    <location>
        <begin position="215"/>
        <end position="224"/>
    </location>
</feature>
<dbReference type="EMBL" id="JBAHYK010000286">
    <property type="protein sequence ID" value="KAL0575640.1"/>
    <property type="molecule type" value="Genomic_DNA"/>
</dbReference>